<dbReference type="PROSITE" id="PS50089">
    <property type="entry name" value="ZF_RING_2"/>
    <property type="match status" value="1"/>
</dbReference>
<dbReference type="InterPro" id="IPR001841">
    <property type="entry name" value="Znf_RING"/>
</dbReference>
<evidence type="ECO:0000259" key="3">
    <source>
        <dbReference type="PROSITE" id="PS50089"/>
    </source>
</evidence>
<keyword evidence="1" id="KW-0862">Zinc</keyword>
<dbReference type="Gramene" id="Ma08_t04650.1">
    <property type="protein sequence ID" value="Ma08_p04650.1"/>
    <property type="gene ID" value="Ma08_g04650"/>
</dbReference>
<dbReference type="EMBL" id="HG996472">
    <property type="protein sequence ID" value="CAG1830582.1"/>
    <property type="molecule type" value="Genomic_DNA"/>
</dbReference>
<dbReference type="SMART" id="SM00184">
    <property type="entry name" value="RING"/>
    <property type="match status" value="1"/>
</dbReference>
<feature type="domain" description="RING-type" evidence="3">
    <location>
        <begin position="108"/>
        <end position="150"/>
    </location>
</feature>
<name>A0A804K2X3_MUSAM</name>
<dbReference type="CDD" id="cd16461">
    <property type="entry name" value="RING-H2_EL5-like"/>
    <property type="match status" value="1"/>
</dbReference>
<evidence type="ECO:0000256" key="2">
    <source>
        <dbReference type="SAM" id="Phobius"/>
    </source>
</evidence>
<dbReference type="Proteomes" id="UP000012960">
    <property type="component" value="Unplaced"/>
</dbReference>
<evidence type="ECO:0000313" key="4">
    <source>
        <dbReference type="EMBL" id="CAG1830582.1"/>
    </source>
</evidence>
<dbReference type="FunFam" id="3.30.40.10:FF:000829">
    <property type="entry name" value="RING-H2 finger protein ATL70"/>
    <property type="match status" value="1"/>
</dbReference>
<evidence type="ECO:0000313" key="5">
    <source>
        <dbReference type="EnsemblPlants" id="Ma08_p04650.1"/>
    </source>
</evidence>
<dbReference type="PANTHER" id="PTHR46719">
    <property type="entry name" value="TRANSCRIPTION FACTOR C2H2 FAMILY-RELATED"/>
    <property type="match status" value="1"/>
</dbReference>
<dbReference type="FunCoup" id="A0A804K2X3">
    <property type="interactions" value="3006"/>
</dbReference>
<dbReference type="OrthoDB" id="8062037at2759"/>
<protein>
    <submittedName>
        <fullName evidence="4">(wild Malaysian banana) hypothetical protein</fullName>
    </submittedName>
</protein>
<feature type="transmembrane region" description="Helical" evidence="2">
    <location>
        <begin position="24"/>
        <end position="47"/>
    </location>
</feature>
<keyword evidence="1" id="KW-0479">Metal-binding</keyword>
<dbReference type="AlphaFoldDB" id="A0A804K2X3"/>
<dbReference type="SUPFAM" id="SSF57850">
    <property type="entry name" value="RING/U-box"/>
    <property type="match status" value="1"/>
</dbReference>
<proteinExistence type="predicted"/>
<accession>A0A804K2X3</accession>
<sequence length="174" mass="18843">MSSNSNGTSFDPYNGRPPERMSGLAYGLGISAGILLLITTITFMSYFCTRTTTTAAATAARPRRPPDDVVGPDMDVEAGLDEATLMSYPKILYSQAKLEERSTTATCCSICLADYKDTDVLRLLPECGHLFHLDCVDPWLRSRPTCPVCRSSPIPSPLSTPLAEVVPLALARQP</sequence>
<organism evidence="5 6">
    <name type="scientific">Musa acuminata subsp. malaccensis</name>
    <name type="common">Wild banana</name>
    <name type="synonym">Musa malaccensis</name>
    <dbReference type="NCBI Taxonomy" id="214687"/>
    <lineage>
        <taxon>Eukaryota</taxon>
        <taxon>Viridiplantae</taxon>
        <taxon>Streptophyta</taxon>
        <taxon>Embryophyta</taxon>
        <taxon>Tracheophyta</taxon>
        <taxon>Spermatophyta</taxon>
        <taxon>Magnoliopsida</taxon>
        <taxon>Liliopsida</taxon>
        <taxon>Zingiberales</taxon>
        <taxon>Musaceae</taxon>
        <taxon>Musa</taxon>
    </lineage>
</organism>
<keyword evidence="2" id="KW-0812">Transmembrane</keyword>
<keyword evidence="1" id="KW-0863">Zinc-finger</keyword>
<dbReference type="Pfam" id="PF13639">
    <property type="entry name" value="zf-RING_2"/>
    <property type="match status" value="1"/>
</dbReference>
<dbReference type="InterPro" id="IPR013083">
    <property type="entry name" value="Znf_RING/FYVE/PHD"/>
</dbReference>
<reference evidence="5" key="2">
    <citation type="submission" date="2021-05" db="UniProtKB">
        <authorList>
            <consortium name="EnsemblPlants"/>
        </authorList>
    </citation>
    <scope>IDENTIFICATION</scope>
    <source>
        <strain evidence="5">subsp. malaccensis</strain>
    </source>
</reference>
<dbReference type="PANTHER" id="PTHR46719:SF7">
    <property type="entry name" value="RING-H2 FINGER PROTEIN ATL71-RELATED"/>
    <property type="match status" value="1"/>
</dbReference>
<dbReference type="EnsemblPlants" id="Ma08_t04650.1">
    <property type="protein sequence ID" value="Ma08_p04650.1"/>
    <property type="gene ID" value="Ma08_g04650"/>
</dbReference>
<gene>
    <name evidence="4" type="ORF">GSMUA_338360.1</name>
</gene>
<dbReference type="OMA" id="LPDCGHQ"/>
<keyword evidence="2" id="KW-1133">Transmembrane helix</keyword>
<dbReference type="GO" id="GO:0008270">
    <property type="term" value="F:zinc ion binding"/>
    <property type="evidence" value="ECO:0007669"/>
    <property type="project" value="UniProtKB-KW"/>
</dbReference>
<keyword evidence="2" id="KW-0472">Membrane</keyword>
<dbReference type="Gene3D" id="3.30.40.10">
    <property type="entry name" value="Zinc/RING finger domain, C3HC4 (zinc finger)"/>
    <property type="match status" value="1"/>
</dbReference>
<dbReference type="InterPro" id="IPR045899">
    <property type="entry name" value="ATL71-like"/>
</dbReference>
<reference evidence="4" key="1">
    <citation type="submission" date="2021-03" db="EMBL/GenBank/DDBJ databases">
        <authorList>
            <consortium name="Genoscope - CEA"/>
            <person name="William W."/>
        </authorList>
    </citation>
    <scope>NUCLEOTIDE SEQUENCE</scope>
    <source>
        <strain evidence="4">Doubled-haploid Pahang</strain>
    </source>
</reference>
<keyword evidence="6" id="KW-1185">Reference proteome</keyword>
<evidence type="ECO:0000313" key="6">
    <source>
        <dbReference type="Proteomes" id="UP000012960"/>
    </source>
</evidence>
<evidence type="ECO:0000256" key="1">
    <source>
        <dbReference type="PROSITE-ProRule" id="PRU00175"/>
    </source>
</evidence>